<dbReference type="AlphaFoldDB" id="A0A6C0RGT4"/>
<dbReference type="EMBL" id="CP048409">
    <property type="protein sequence ID" value="QIA09206.1"/>
    <property type="molecule type" value="Genomic_DNA"/>
</dbReference>
<proteinExistence type="predicted"/>
<keyword evidence="3" id="KW-1185">Reference proteome</keyword>
<organism evidence="2 3">
    <name type="scientific">Draconibacterium halophilum</name>
    <dbReference type="NCBI Taxonomy" id="2706887"/>
    <lineage>
        <taxon>Bacteria</taxon>
        <taxon>Pseudomonadati</taxon>
        <taxon>Bacteroidota</taxon>
        <taxon>Bacteroidia</taxon>
        <taxon>Marinilabiliales</taxon>
        <taxon>Prolixibacteraceae</taxon>
        <taxon>Draconibacterium</taxon>
    </lineage>
</organism>
<dbReference type="Proteomes" id="UP000474630">
    <property type="component" value="Chromosome"/>
</dbReference>
<feature type="signal peptide" evidence="1">
    <location>
        <begin position="1"/>
        <end position="22"/>
    </location>
</feature>
<dbReference type="PIRSF" id="PIRSF031924">
    <property type="entry name" value="Pi-irrepressible_AP"/>
    <property type="match status" value="1"/>
</dbReference>
<dbReference type="CDD" id="cd16016">
    <property type="entry name" value="AP-SPAP"/>
    <property type="match status" value="1"/>
</dbReference>
<dbReference type="Pfam" id="PF01663">
    <property type="entry name" value="Phosphodiest"/>
    <property type="match status" value="1"/>
</dbReference>
<accession>A0A6C0RGT4</accession>
<protein>
    <submittedName>
        <fullName evidence="2">Alkaline phosphatase family protein</fullName>
    </submittedName>
</protein>
<dbReference type="InterPro" id="IPR026263">
    <property type="entry name" value="Alkaline_phosphatase_prok"/>
</dbReference>
<gene>
    <name evidence="2" type="ORF">G0Q07_16450</name>
</gene>
<sequence>MKAGVVIVLGFILLFLGGQTQAQNNEPINSGKPKVVIGIVIENMRPDYIQRFWDKFQSSGFKKIYTQGAVCQNVKLALHEQNYASGTATLFTGVHPSIHGIVSNKWYDRLKKKEIDSTEDDYYFTVGADTEAGDASPKNLLSNTLTDNLKILSGGKAKVFSAALNRESAIFTAGHAADGAYWFDPKSGRMISSSFYVSTFPDWVRIFNSENYADVYSHRTWTTLLPEASYTECLRDDYLLERGYFGEFNTFPHSINKYIKRTNDFRPFKTTPSANMMIKDFTLRLLENEEIGADNVTDFVTAVFSSMDYENGSFGPASLEMMDTYLYLDQYIGELVDAAEKKFGQDNVLFFLTANTSASYPIEYLKEEFHLTVDYFNIESAIALLTSYLNITYGEKKWIEHYSDLQLYFDHDIISKSDNVTLNELREVSSNFINQFTGVQVSMPAFQLEQGSSANGLFEPLYNTYHKNRSGDFIYTLKEGWQPSYKYKRANYTDQSRIPLVVWGNGIKAQKISTMHNAVDLVPTLAELISVPLPDKCQGKIIKEILEMK</sequence>
<dbReference type="Gene3D" id="3.30.1360.150">
    <property type="match status" value="1"/>
</dbReference>
<evidence type="ECO:0000256" key="1">
    <source>
        <dbReference type="SAM" id="SignalP"/>
    </source>
</evidence>
<dbReference type="SUPFAM" id="SSF53649">
    <property type="entry name" value="Alkaline phosphatase-like"/>
    <property type="match status" value="1"/>
</dbReference>
<dbReference type="Gene3D" id="3.40.720.10">
    <property type="entry name" value="Alkaline Phosphatase, subunit A"/>
    <property type="match status" value="1"/>
</dbReference>
<dbReference type="InterPro" id="IPR002591">
    <property type="entry name" value="Phosphodiest/P_Trfase"/>
</dbReference>
<feature type="chain" id="PRO_5025376580" evidence="1">
    <location>
        <begin position="23"/>
        <end position="549"/>
    </location>
</feature>
<keyword evidence="1" id="KW-0732">Signal</keyword>
<dbReference type="InterPro" id="IPR017850">
    <property type="entry name" value="Alkaline_phosphatase_core_sf"/>
</dbReference>
<name>A0A6C0RGT4_9BACT</name>
<dbReference type="KEGG" id="drc:G0Q07_16450"/>
<reference evidence="2 3" key="1">
    <citation type="submission" date="2020-02" db="EMBL/GenBank/DDBJ databases">
        <title>Genome sequencing for Draconibacterium sp. strain M1.</title>
        <authorList>
            <person name="Park S.-J."/>
        </authorList>
    </citation>
    <scope>NUCLEOTIDE SEQUENCE [LARGE SCALE GENOMIC DNA]</scope>
    <source>
        <strain evidence="2 3">M1</strain>
    </source>
</reference>
<evidence type="ECO:0000313" key="2">
    <source>
        <dbReference type="EMBL" id="QIA09206.1"/>
    </source>
</evidence>
<dbReference type="GO" id="GO:0004035">
    <property type="term" value="F:alkaline phosphatase activity"/>
    <property type="evidence" value="ECO:0007669"/>
    <property type="project" value="InterPro"/>
</dbReference>
<evidence type="ECO:0000313" key="3">
    <source>
        <dbReference type="Proteomes" id="UP000474630"/>
    </source>
</evidence>
<dbReference type="RefSeq" id="WP_163348181.1">
    <property type="nucleotide sequence ID" value="NZ_CP048409.1"/>
</dbReference>